<dbReference type="OrthoDB" id="10497380at2759"/>
<comment type="caution">
    <text evidence="2">The sequence shown here is derived from an EMBL/GenBank/DDBJ whole genome shotgun (WGS) entry which is preliminary data.</text>
</comment>
<evidence type="ECO:0000256" key="1">
    <source>
        <dbReference type="SAM" id="Phobius"/>
    </source>
</evidence>
<protein>
    <submittedName>
        <fullName evidence="2">Uncharacterized protein</fullName>
    </submittedName>
</protein>
<keyword evidence="1" id="KW-0812">Transmembrane</keyword>
<feature type="transmembrane region" description="Helical" evidence="1">
    <location>
        <begin position="152"/>
        <end position="170"/>
    </location>
</feature>
<dbReference type="EMBL" id="JWZX01000855">
    <property type="protein sequence ID" value="KOO35481.1"/>
    <property type="molecule type" value="Genomic_DNA"/>
</dbReference>
<proteinExistence type="predicted"/>
<keyword evidence="3" id="KW-1185">Reference proteome</keyword>
<keyword evidence="1" id="KW-0472">Membrane</keyword>
<evidence type="ECO:0000313" key="2">
    <source>
        <dbReference type="EMBL" id="KOO35481.1"/>
    </source>
</evidence>
<keyword evidence="1" id="KW-1133">Transmembrane helix</keyword>
<evidence type="ECO:0000313" key="3">
    <source>
        <dbReference type="Proteomes" id="UP000037460"/>
    </source>
</evidence>
<organism evidence="2 3">
    <name type="scientific">Chrysochromulina tobinii</name>
    <dbReference type="NCBI Taxonomy" id="1460289"/>
    <lineage>
        <taxon>Eukaryota</taxon>
        <taxon>Haptista</taxon>
        <taxon>Haptophyta</taxon>
        <taxon>Prymnesiophyceae</taxon>
        <taxon>Prymnesiales</taxon>
        <taxon>Chrysochromulinaceae</taxon>
        <taxon>Chrysochromulina</taxon>
    </lineage>
</organism>
<name>A0A0M0K9G4_9EUKA</name>
<gene>
    <name evidence="2" type="ORF">Ctob_011947</name>
</gene>
<accession>A0A0M0K9G4</accession>
<reference evidence="3" key="1">
    <citation type="journal article" date="2015" name="PLoS Genet.">
        <title>Genome Sequence and Transcriptome Analyses of Chrysochromulina tobin: Metabolic Tools for Enhanced Algal Fitness in the Prominent Order Prymnesiales (Haptophyceae).</title>
        <authorList>
            <person name="Hovde B.T."/>
            <person name="Deodato C.R."/>
            <person name="Hunsperger H.M."/>
            <person name="Ryken S.A."/>
            <person name="Yost W."/>
            <person name="Jha R.K."/>
            <person name="Patterson J."/>
            <person name="Monnat R.J. Jr."/>
            <person name="Barlow S.B."/>
            <person name="Starkenburg S.R."/>
            <person name="Cattolico R.A."/>
        </authorList>
    </citation>
    <scope>NUCLEOTIDE SEQUENCE</scope>
    <source>
        <strain evidence="3">CCMP291</strain>
    </source>
</reference>
<sequence length="248" mass="27233">MYKQQLARDAKVVEALKEDVATLQRALMLRPQLPVAVHCRRLSGEVTKKASASGGDVTVEPLKNERGEIIKHWGTTLELPVVTKQEAQEAYLDATSVTRSLKPAIQEAVAARDDMLKDRFNYVSKNLNPDAQYVVMGKHGAVAPAAIGQGSFLIAGLVVLLGAIGGVVYIKTQWQVGSAKELGDRLRERGAKRKEMLERSTSATLVRTFSENAETVVKSNVELVRRPSQQMGAHFQESFKGVVKENRP</sequence>
<dbReference type="AlphaFoldDB" id="A0A0M0K9G4"/>
<dbReference type="Proteomes" id="UP000037460">
    <property type="component" value="Unassembled WGS sequence"/>
</dbReference>